<feature type="compositionally biased region" description="Acidic residues" evidence="1">
    <location>
        <begin position="923"/>
        <end position="934"/>
    </location>
</feature>
<feature type="compositionally biased region" description="Polar residues" evidence="1">
    <location>
        <begin position="1129"/>
        <end position="1139"/>
    </location>
</feature>
<dbReference type="EMBL" id="JAFHDT010000002">
    <property type="protein sequence ID" value="KAI7813208.1"/>
    <property type="molecule type" value="Genomic_DNA"/>
</dbReference>
<feature type="compositionally biased region" description="Polar residues" evidence="1">
    <location>
        <begin position="958"/>
        <end position="967"/>
    </location>
</feature>
<dbReference type="AlphaFoldDB" id="A0A9W8CB91"/>
<comment type="caution">
    <text evidence="3">The sequence shown here is derived from an EMBL/GenBank/DDBJ whole genome shotgun (WGS) entry which is preliminary data.</text>
</comment>
<feature type="region of interest" description="Disordered" evidence="1">
    <location>
        <begin position="719"/>
        <end position="777"/>
    </location>
</feature>
<feature type="compositionally biased region" description="Polar residues" evidence="1">
    <location>
        <begin position="309"/>
        <end position="318"/>
    </location>
</feature>
<gene>
    <name evidence="3" type="ORF">IRJ41_014577</name>
</gene>
<evidence type="ECO:0000313" key="4">
    <source>
        <dbReference type="Proteomes" id="UP001059041"/>
    </source>
</evidence>
<dbReference type="PANTHER" id="PTHR22042">
    <property type="entry name" value="TANKYRASE 1 BINDING PROTEIN"/>
    <property type="match status" value="1"/>
</dbReference>
<organism evidence="3 4">
    <name type="scientific">Triplophysa rosa</name>
    <name type="common">Cave loach</name>
    <dbReference type="NCBI Taxonomy" id="992332"/>
    <lineage>
        <taxon>Eukaryota</taxon>
        <taxon>Metazoa</taxon>
        <taxon>Chordata</taxon>
        <taxon>Craniata</taxon>
        <taxon>Vertebrata</taxon>
        <taxon>Euteleostomi</taxon>
        <taxon>Actinopterygii</taxon>
        <taxon>Neopterygii</taxon>
        <taxon>Teleostei</taxon>
        <taxon>Ostariophysi</taxon>
        <taxon>Cypriniformes</taxon>
        <taxon>Nemacheilidae</taxon>
        <taxon>Triplophysa</taxon>
    </lineage>
</organism>
<feature type="compositionally biased region" description="Basic and acidic residues" evidence="1">
    <location>
        <begin position="236"/>
        <end position="250"/>
    </location>
</feature>
<feature type="compositionally biased region" description="Basic and acidic residues" evidence="1">
    <location>
        <begin position="203"/>
        <end position="214"/>
    </location>
</feature>
<feature type="compositionally biased region" description="Polar residues" evidence="1">
    <location>
        <begin position="338"/>
        <end position="368"/>
    </location>
</feature>
<feature type="compositionally biased region" description="Basic and acidic residues" evidence="1">
    <location>
        <begin position="968"/>
        <end position="977"/>
    </location>
</feature>
<dbReference type="InterPro" id="IPR040006">
    <property type="entry name" value="TNKS1BP1-like"/>
</dbReference>
<feature type="region of interest" description="Disordered" evidence="1">
    <location>
        <begin position="642"/>
        <end position="668"/>
    </location>
</feature>
<feature type="compositionally biased region" description="Polar residues" evidence="1">
    <location>
        <begin position="880"/>
        <end position="894"/>
    </location>
</feature>
<keyword evidence="4" id="KW-1185">Reference proteome</keyword>
<feature type="domain" description="Tankyrase 1-binding protein C-terminal" evidence="2">
    <location>
        <begin position="982"/>
        <end position="1148"/>
    </location>
</feature>
<dbReference type="InterPro" id="IPR032764">
    <property type="entry name" value="Tankyrase-bd_C"/>
</dbReference>
<protein>
    <submittedName>
        <fullName evidence="3">Tankyrase 1 binding protein 1</fullName>
    </submittedName>
</protein>
<dbReference type="SMART" id="SM01319">
    <property type="entry name" value="Tankyrase_bdg_C"/>
    <property type="match status" value="1"/>
</dbReference>
<feature type="compositionally biased region" description="Basic residues" evidence="1">
    <location>
        <begin position="1009"/>
        <end position="1022"/>
    </location>
</feature>
<sequence>MSDWHFSGEYERNAGDLHWDVQCVAMAAWVEASTRDQSPSAALISQSKTSLSASLLSGDGGKPALGPKPHLMPKPFALQRNATIRPIKAPKISSARQLPRAASSDALDSFVSSKSELVETRVQNTSESVKPNGTLNVSDRSASPKPAPLGPKPALTPKTDPGQNPDIAQKAPNTKPEDGKNVQSRARAKSLGSQEQKALRQTPDGENRSGDADVRASSPCWAVRNRLSVGLTSRFESPEREVGSVRRDEPPLSPSASKPQEDEEISGCSIKRRISLLFDRSAASQHRDTFNKKDSAPAEISVDIKQRIKNLSLNTQQPRVRLPSTGALKCLPHEKTQSDSAQSSPLQNGPAKTTTSEKNVPRKNSTLCSADEEEEEDDDDDAAEEDKENCVSVPMYRRVGMAKDQERKTQEEEKQHKDEQLKKEREREKHLEEERKLREEMERRQEEERLKEDREQEEEKQRQREEQKKQEVERQKRIEEERKLEEERKREAEREIRQEQERLEREKQIDEQKRRIEENREKERQREEQRLRDEREKEKLRKVKEMEDERQRIEEERQREEQRLRQEREKQERIKKEREMEEKRWIEEKERLRQEREMERIRKEREIEEERLRQEREKVERLKKEREMEEKRLLQEQRLRQEREKQERLKKEREMEEKRQIEEEEQLRQEREMERIRKEREMEERRLLEEQRLRQEREKEERLKKEREMEERRGIEEQRLRQEREKERQKKEKEMEEQRLRQQREMERLRKEREMEEKRLREERDEKLKKEREMEERRLVEDEKRWRQEREKERLRMEREDVAVSYDLISFDAVETQREVSPQLPDVLYDDFSVKPRRWGTRTRGTPSPSGEAPSGDAFHDWMESRSNDPESPGLKKHQNSPGEDQDTCNQAQTETEDPTDSQTHRSTPDHIASQQGELKNCDDDDDDDDDDEDERHTETRITHESNNTDVDGGADNKVNQLLQRLTSQEKQRKPSIESDAPEPLLFPKASAPLLDSSVFRAKADLGKKRSIKRSRPSRAVRQRAALPALTEGSNPDWRFCDSTDAAKAQNSESEEESSKYATPPPAPSQPKRVPVFPGMDQSALMAQLKRRSGRMETDVTEGRTAPAVSARSPRTPTLGPRVLPPVNSRDTGSGSSPSWLRELKSKKRLSRPESDA</sequence>
<feature type="compositionally biased region" description="Basic and acidic residues" evidence="1">
    <location>
        <begin position="285"/>
        <end position="306"/>
    </location>
</feature>
<evidence type="ECO:0000256" key="1">
    <source>
        <dbReference type="SAM" id="MobiDB-lite"/>
    </source>
</evidence>
<name>A0A9W8CB91_TRIRA</name>
<evidence type="ECO:0000259" key="2">
    <source>
        <dbReference type="SMART" id="SM01319"/>
    </source>
</evidence>
<feature type="compositionally biased region" description="Polar residues" evidence="1">
    <location>
        <begin position="110"/>
        <end position="140"/>
    </location>
</feature>
<feature type="compositionally biased region" description="Basic and acidic residues" evidence="1">
    <location>
        <begin position="935"/>
        <end position="944"/>
    </location>
</feature>
<feature type="compositionally biased region" description="Basic and acidic residues" evidence="1">
    <location>
        <begin position="401"/>
        <end position="508"/>
    </location>
</feature>
<evidence type="ECO:0000313" key="3">
    <source>
        <dbReference type="EMBL" id="KAI7813208.1"/>
    </source>
</evidence>
<accession>A0A9W8CB91</accession>
<reference evidence="3" key="1">
    <citation type="submission" date="2021-02" db="EMBL/GenBank/DDBJ databases">
        <title>Comparative genomics reveals that relaxation of natural selection precedes convergent phenotypic evolution of cavefish.</title>
        <authorList>
            <person name="Peng Z."/>
        </authorList>
    </citation>
    <scope>NUCLEOTIDE SEQUENCE</scope>
    <source>
        <tissue evidence="3">Muscle</tissue>
    </source>
</reference>
<proteinExistence type="predicted"/>
<dbReference type="PANTHER" id="PTHR22042:SF3">
    <property type="entry name" value="RIKEN CDNA 2900026A02 GENE"/>
    <property type="match status" value="1"/>
</dbReference>
<dbReference type="Pfam" id="PF15327">
    <property type="entry name" value="Tankyrase_bdg_C"/>
    <property type="match status" value="1"/>
</dbReference>
<dbReference type="Proteomes" id="UP001059041">
    <property type="component" value="Linkage Group LG2"/>
</dbReference>
<feature type="region of interest" description="Disordered" evidence="1">
    <location>
        <begin position="816"/>
        <end position="991"/>
    </location>
</feature>
<feature type="compositionally biased region" description="Basic and acidic residues" evidence="1">
    <location>
        <begin position="858"/>
        <end position="869"/>
    </location>
</feature>
<feature type="region of interest" description="Disordered" evidence="1">
    <location>
        <begin position="89"/>
        <end position="508"/>
    </location>
</feature>
<feature type="compositionally biased region" description="Acidic residues" evidence="1">
    <location>
        <begin position="370"/>
        <end position="387"/>
    </location>
</feature>
<feature type="region of interest" description="Disordered" evidence="1">
    <location>
        <begin position="542"/>
        <end position="574"/>
    </location>
</feature>
<feature type="region of interest" description="Disordered" evidence="1">
    <location>
        <begin position="1006"/>
        <end position="1157"/>
    </location>
</feature>